<dbReference type="Pfam" id="PF08241">
    <property type="entry name" value="Methyltransf_11"/>
    <property type="match status" value="1"/>
</dbReference>
<dbReference type="InterPro" id="IPR029063">
    <property type="entry name" value="SAM-dependent_MTases_sf"/>
</dbReference>
<reference evidence="2" key="1">
    <citation type="submission" date="2015-06" db="UniProtKB">
        <authorList>
            <consortium name="EnsemblPlants"/>
        </authorList>
    </citation>
    <scope>IDENTIFICATION</scope>
</reference>
<organism evidence="2">
    <name type="scientific">Aegilops tauschii</name>
    <name type="common">Tausch's goatgrass</name>
    <name type="synonym">Aegilops squarrosa</name>
    <dbReference type="NCBI Taxonomy" id="37682"/>
    <lineage>
        <taxon>Eukaryota</taxon>
        <taxon>Viridiplantae</taxon>
        <taxon>Streptophyta</taxon>
        <taxon>Embryophyta</taxon>
        <taxon>Tracheophyta</taxon>
        <taxon>Spermatophyta</taxon>
        <taxon>Magnoliopsida</taxon>
        <taxon>Liliopsida</taxon>
        <taxon>Poales</taxon>
        <taxon>Poaceae</taxon>
        <taxon>BOP clade</taxon>
        <taxon>Pooideae</taxon>
        <taxon>Triticodae</taxon>
        <taxon>Triticeae</taxon>
        <taxon>Triticinae</taxon>
        <taxon>Aegilops</taxon>
    </lineage>
</organism>
<feature type="domain" description="Methyltransferase type 11" evidence="1">
    <location>
        <begin position="121"/>
        <end position="220"/>
    </location>
</feature>
<dbReference type="SUPFAM" id="SSF53335">
    <property type="entry name" value="S-adenosyl-L-methionine-dependent methyltransferases"/>
    <property type="match status" value="1"/>
</dbReference>
<evidence type="ECO:0000313" key="2">
    <source>
        <dbReference type="EnsemblPlants" id="EMT18077"/>
    </source>
</evidence>
<evidence type="ECO:0000259" key="1">
    <source>
        <dbReference type="Pfam" id="PF08241"/>
    </source>
</evidence>
<accession>R7W800</accession>
<sequence>MRCLVALPAVAVPGRRSHPNLKPRRRSTLVAILGSCRCGRRHLLGASSAAGLLHLVNPPCLAAPAIDPDVMLERVHPARPGWYEKLYATAMDKGMQSYEAEIAQYKSNLFSQLSVAGKNILELGVGTGPNLKYYASADGVNVIGVDPNIYMEEYSRAAATSAGLPSSNFTFRRGVGEALPAEDGSMDAVIGTLVLCSVKDTDMALREIKRVLKPGGLYLFIEHVAAADGSFLLLVQGALDPLQQFVADGCHLTRKTAENIKEAGFSSLSLNAPINDMLCLFGTEPCGVCSEIILVLAHFCSVIAPGGLSVFS</sequence>
<dbReference type="PANTHER" id="PTHR45036">
    <property type="entry name" value="METHYLTRANSFERASE LIKE 7B"/>
    <property type="match status" value="1"/>
</dbReference>
<dbReference type="CDD" id="cd02440">
    <property type="entry name" value="AdoMet_MTases"/>
    <property type="match status" value="1"/>
</dbReference>
<proteinExistence type="predicted"/>
<dbReference type="Gene3D" id="3.40.50.150">
    <property type="entry name" value="Vaccinia Virus protein VP39"/>
    <property type="match status" value="1"/>
</dbReference>
<dbReference type="PANTHER" id="PTHR45036:SF1">
    <property type="entry name" value="METHYLTRANSFERASE LIKE 7A"/>
    <property type="match status" value="1"/>
</dbReference>
<protein>
    <submittedName>
        <fullName evidence="2">Methyltransferase-like protein 7B</fullName>
    </submittedName>
</protein>
<dbReference type="GO" id="GO:0008757">
    <property type="term" value="F:S-adenosylmethionine-dependent methyltransferase activity"/>
    <property type="evidence" value="ECO:0007669"/>
    <property type="project" value="InterPro"/>
</dbReference>
<dbReference type="EnsemblPlants" id="EMT18077">
    <property type="protein sequence ID" value="EMT18077"/>
    <property type="gene ID" value="F775_09522"/>
</dbReference>
<name>R7W800_AEGTA</name>
<dbReference type="AlphaFoldDB" id="R7W800"/>
<dbReference type="InterPro" id="IPR013216">
    <property type="entry name" value="Methyltransf_11"/>
</dbReference>
<dbReference type="InterPro" id="IPR052356">
    <property type="entry name" value="Thiol_S-MT"/>
</dbReference>